<reference evidence="2" key="1">
    <citation type="submission" date="2021-03" db="EMBL/GenBank/DDBJ databases">
        <title>Draft genome sequence of rust myrtle Austropuccinia psidii MF-1, a brazilian biotype.</title>
        <authorList>
            <person name="Quecine M.C."/>
            <person name="Pachon D.M.R."/>
            <person name="Bonatelli M.L."/>
            <person name="Correr F.H."/>
            <person name="Franceschini L.M."/>
            <person name="Leite T.F."/>
            <person name="Margarido G.R.A."/>
            <person name="Almeida C.A."/>
            <person name="Ferrarezi J.A."/>
            <person name="Labate C.A."/>
        </authorList>
    </citation>
    <scope>NUCLEOTIDE SEQUENCE</scope>
    <source>
        <strain evidence="2">MF-1</strain>
    </source>
</reference>
<feature type="region of interest" description="Disordered" evidence="1">
    <location>
        <begin position="76"/>
        <end position="102"/>
    </location>
</feature>
<dbReference type="EMBL" id="AVOT02129932">
    <property type="protein sequence ID" value="MBW0588265.1"/>
    <property type="molecule type" value="Genomic_DNA"/>
</dbReference>
<feature type="non-terminal residue" evidence="2">
    <location>
        <position position="1"/>
    </location>
</feature>
<name>A0A9Q3KZE8_9BASI</name>
<organism evidence="2 3">
    <name type="scientific">Austropuccinia psidii MF-1</name>
    <dbReference type="NCBI Taxonomy" id="1389203"/>
    <lineage>
        <taxon>Eukaryota</taxon>
        <taxon>Fungi</taxon>
        <taxon>Dikarya</taxon>
        <taxon>Basidiomycota</taxon>
        <taxon>Pucciniomycotina</taxon>
        <taxon>Pucciniomycetes</taxon>
        <taxon>Pucciniales</taxon>
        <taxon>Sphaerophragmiaceae</taxon>
        <taxon>Austropuccinia</taxon>
    </lineage>
</organism>
<sequence length="176" mass="19976">ADTFTRSISEHIKSQPQGLQQCIAAQSVPVACIYVEKLHEFLPDCEEIPGPSQHLQVSQWMAPIYEKEEHDAFNSKIEEEQPSTTQASAKISPRARSGNSNVKKQLKYQNKGKGKALATKSYSQGYRIPKGQKDGMDHVLQMARTMMELQKKKEATLKYQKLFLTFLRLSQSCMKL</sequence>
<comment type="caution">
    <text evidence="2">The sequence shown here is derived from an EMBL/GenBank/DDBJ whole genome shotgun (WGS) entry which is preliminary data.</text>
</comment>
<gene>
    <name evidence="2" type="ORF">O181_127980</name>
</gene>
<evidence type="ECO:0000256" key="1">
    <source>
        <dbReference type="SAM" id="MobiDB-lite"/>
    </source>
</evidence>
<evidence type="ECO:0000313" key="2">
    <source>
        <dbReference type="EMBL" id="MBW0588265.1"/>
    </source>
</evidence>
<evidence type="ECO:0000313" key="3">
    <source>
        <dbReference type="Proteomes" id="UP000765509"/>
    </source>
</evidence>
<dbReference type="AlphaFoldDB" id="A0A9Q3KZE8"/>
<dbReference type="Proteomes" id="UP000765509">
    <property type="component" value="Unassembled WGS sequence"/>
</dbReference>
<keyword evidence="3" id="KW-1185">Reference proteome</keyword>
<proteinExistence type="predicted"/>
<accession>A0A9Q3KZE8</accession>
<protein>
    <submittedName>
        <fullName evidence="2">Uncharacterized protein</fullName>
    </submittedName>
</protein>